<feature type="compositionally biased region" description="Gly residues" evidence="1">
    <location>
        <begin position="530"/>
        <end position="555"/>
    </location>
</feature>
<dbReference type="OrthoDB" id="6136201at2759"/>
<evidence type="ECO:0000256" key="1">
    <source>
        <dbReference type="SAM" id="MobiDB-lite"/>
    </source>
</evidence>
<keyword evidence="3" id="KW-1185">Reference proteome</keyword>
<name>A0A9X6N9S8_HYPEX</name>
<dbReference type="AlphaFoldDB" id="A0A9X6N9S8"/>
<gene>
    <name evidence="2" type="ORF">BV898_14959</name>
</gene>
<accession>A0A9X6N9S8</accession>
<comment type="caution">
    <text evidence="2">The sequence shown here is derived from an EMBL/GenBank/DDBJ whole genome shotgun (WGS) entry which is preliminary data.</text>
</comment>
<protein>
    <submittedName>
        <fullName evidence="2">Uncharacterized protein</fullName>
    </submittedName>
</protein>
<dbReference type="EMBL" id="MTYJ01000192">
    <property type="protein sequence ID" value="OWA50442.1"/>
    <property type="molecule type" value="Genomic_DNA"/>
</dbReference>
<feature type="compositionally biased region" description="Basic and acidic residues" evidence="1">
    <location>
        <begin position="148"/>
        <end position="159"/>
    </location>
</feature>
<organism evidence="2 3">
    <name type="scientific">Hypsibius exemplaris</name>
    <name type="common">Freshwater tardigrade</name>
    <dbReference type="NCBI Taxonomy" id="2072580"/>
    <lineage>
        <taxon>Eukaryota</taxon>
        <taxon>Metazoa</taxon>
        <taxon>Ecdysozoa</taxon>
        <taxon>Tardigrada</taxon>
        <taxon>Eutardigrada</taxon>
        <taxon>Parachela</taxon>
        <taxon>Hypsibioidea</taxon>
        <taxon>Hypsibiidae</taxon>
        <taxon>Hypsibius</taxon>
    </lineage>
</organism>
<proteinExistence type="predicted"/>
<feature type="region of interest" description="Disordered" evidence="1">
    <location>
        <begin position="72"/>
        <end position="171"/>
    </location>
</feature>
<feature type="compositionally biased region" description="Low complexity" evidence="1">
    <location>
        <begin position="110"/>
        <end position="122"/>
    </location>
</feature>
<feature type="region of interest" description="Disordered" evidence="1">
    <location>
        <begin position="501"/>
        <end position="555"/>
    </location>
</feature>
<evidence type="ECO:0000313" key="2">
    <source>
        <dbReference type="EMBL" id="OWA50442.1"/>
    </source>
</evidence>
<dbReference type="Pfam" id="PF07139">
    <property type="entry name" value="SPATS2-like"/>
    <property type="match status" value="1"/>
</dbReference>
<sequence length="555" mass="58803">MSDIHYDTRTGAVMAGGNTGSGHKAGAVVKQQLAAIRAACIEARNKSNQDLILLLENYNDQISLVVESLRSGDAEKTTGGWETTTSKKGKGNGKSKKASESDAGGHALESGSVSGGSNSKVSAHLPAPPKVEQKATKAKPNSLSVTEPEIHPQGKDTTERSPPAFSNGKHKNHLRIPNMAEQEQITIVKPKDVPIPDIHGHTSSFTKLLTALSETHATDLKNLELGVEHLRRTLDQRHEELQRSLHKNHQDALRNLDVRHHQGMGLVSRVAQSSSLSPQEYSQWQQDITSFTADYKVDLHLATSAKFNHSTDEAILHALRNYGSVASIPPASSYQFRLSLSSTDHRRGNMTNGVSDAKAVGLVPTVSSTSTHAAEKWKSHQQNVTGCISQPKQTFSGERVTIVPNKGLAPSSSAPLSSLVISGGNLTAEEMASLTQSLQNSLHYPIPVAPTKPLGAIVDGGDTFSTSDIFSGSALCWTNSNQDDQWPSSVAVEEKGVSDGIGPIGAPNLSVANSATRRGTGSRGGHARGARGGNGNNRGRGPSRAGGVGYRGNGQ</sequence>
<reference evidence="3" key="1">
    <citation type="submission" date="2017-01" db="EMBL/GenBank/DDBJ databases">
        <title>Comparative genomics of anhydrobiosis in the tardigrade Hypsibius dujardini.</title>
        <authorList>
            <person name="Yoshida Y."/>
            <person name="Koutsovoulos G."/>
            <person name="Laetsch D."/>
            <person name="Stevens L."/>
            <person name="Kumar S."/>
            <person name="Horikawa D."/>
            <person name="Ishino K."/>
            <person name="Komine S."/>
            <person name="Tomita M."/>
            <person name="Blaxter M."/>
            <person name="Arakawa K."/>
        </authorList>
    </citation>
    <scope>NUCLEOTIDE SEQUENCE [LARGE SCALE GENOMIC DNA]</scope>
    <source>
        <strain evidence="3">Z151</strain>
    </source>
</reference>
<feature type="compositionally biased region" description="Basic residues" evidence="1">
    <location>
        <begin position="87"/>
        <end position="96"/>
    </location>
</feature>
<dbReference type="Proteomes" id="UP000192578">
    <property type="component" value="Unassembled WGS sequence"/>
</dbReference>
<evidence type="ECO:0000313" key="3">
    <source>
        <dbReference type="Proteomes" id="UP000192578"/>
    </source>
</evidence>
<dbReference type="InterPro" id="IPR009816">
    <property type="entry name" value="SPATS2-like"/>
</dbReference>